<dbReference type="InterPro" id="IPR025377">
    <property type="entry name" value="DUF4367"/>
</dbReference>
<evidence type="ECO:0000259" key="2">
    <source>
        <dbReference type="Pfam" id="PF14285"/>
    </source>
</evidence>
<comment type="caution">
    <text evidence="3">The sequence shown here is derived from an EMBL/GenBank/DDBJ whole genome shotgun (WGS) entry which is preliminary data.</text>
</comment>
<keyword evidence="4" id="KW-1185">Reference proteome</keyword>
<sequence length="259" mass="30090">MNRFEKKDLDAVAYRLVQAMNKETPSMPADPYDPASSKTKLWLDELVETTKKRHKRVMRALRTGAVVSCSIFLFITSTFTVDAARKEMYYFFDKAFAPTQQAEQPWNDSINPLLLEKCNNVYLPTWMPEGYIADSCEKVGNIFSIDFIASNGRQIEFRQADALDVSYADAEMENMKILHIGKQTLYYGEKNLEDYRFASLMWQNEGKQYCFYSYAPTYAELVKESELVKIFETFSTKSSCLSLRYLQLYLFKKGHLHSL</sequence>
<dbReference type="AlphaFoldDB" id="A0A328UEI4"/>
<dbReference type="EMBL" id="QLYR01000003">
    <property type="protein sequence ID" value="RAQ29172.1"/>
    <property type="molecule type" value="Genomic_DNA"/>
</dbReference>
<reference evidence="3 4" key="1">
    <citation type="submission" date="2018-06" db="EMBL/GenBank/DDBJ databases">
        <title>Noncontiguous genome sequence of Ruminococcaceae bacterium ASD2818.</title>
        <authorList>
            <person name="Chaplin A.V."/>
            <person name="Sokolova S.R."/>
            <person name="Kochetkova T.O."/>
            <person name="Goltsov A.Y."/>
            <person name="Trofimov D.Y."/>
            <person name="Efimov B.A."/>
        </authorList>
    </citation>
    <scope>NUCLEOTIDE SEQUENCE [LARGE SCALE GENOMIC DNA]</scope>
    <source>
        <strain evidence="3 4">ASD2818</strain>
    </source>
</reference>
<feature type="domain" description="DUF4367" evidence="2">
    <location>
        <begin position="122"/>
        <end position="221"/>
    </location>
</feature>
<dbReference type="Proteomes" id="UP000249377">
    <property type="component" value="Unassembled WGS sequence"/>
</dbReference>
<evidence type="ECO:0000313" key="3">
    <source>
        <dbReference type="EMBL" id="RAQ29172.1"/>
    </source>
</evidence>
<keyword evidence="1" id="KW-0472">Membrane</keyword>
<gene>
    <name evidence="3" type="ORF">DPQ25_06695</name>
</gene>
<keyword evidence="1" id="KW-0812">Transmembrane</keyword>
<accession>A0A328UEI4</accession>
<name>A0A328UEI4_9FIRM</name>
<dbReference type="Pfam" id="PF14285">
    <property type="entry name" value="DUF4367"/>
    <property type="match status" value="1"/>
</dbReference>
<protein>
    <recommendedName>
        <fullName evidence="2">DUF4367 domain-containing protein</fullName>
    </recommendedName>
</protein>
<dbReference type="RefSeq" id="WP_112332403.1">
    <property type="nucleotide sequence ID" value="NZ_QLYR01000003.1"/>
</dbReference>
<feature type="transmembrane region" description="Helical" evidence="1">
    <location>
        <begin position="60"/>
        <end position="81"/>
    </location>
</feature>
<keyword evidence="1" id="KW-1133">Transmembrane helix</keyword>
<evidence type="ECO:0000256" key="1">
    <source>
        <dbReference type="SAM" id="Phobius"/>
    </source>
</evidence>
<organism evidence="3 4">
    <name type="scientific">Hydrogeniiclostridium mannosilyticum</name>
    <dbReference type="NCBI Taxonomy" id="2764322"/>
    <lineage>
        <taxon>Bacteria</taxon>
        <taxon>Bacillati</taxon>
        <taxon>Bacillota</taxon>
        <taxon>Clostridia</taxon>
        <taxon>Eubacteriales</taxon>
        <taxon>Acutalibacteraceae</taxon>
        <taxon>Hydrogeniiclostridium</taxon>
    </lineage>
</organism>
<proteinExistence type="predicted"/>
<evidence type="ECO:0000313" key="4">
    <source>
        <dbReference type="Proteomes" id="UP000249377"/>
    </source>
</evidence>